<keyword evidence="4" id="KW-1185">Reference proteome</keyword>
<dbReference type="EMBL" id="VCKY01000080">
    <property type="protein sequence ID" value="TMR17361.1"/>
    <property type="molecule type" value="Genomic_DNA"/>
</dbReference>
<feature type="transmembrane region" description="Helical" evidence="2">
    <location>
        <begin position="20"/>
        <end position="39"/>
    </location>
</feature>
<gene>
    <name evidence="3" type="ORF">ETD86_23460</name>
</gene>
<name>A0A5S4FG43_9ACTN</name>
<comment type="caution">
    <text evidence="3">The sequence shown here is derived from an EMBL/GenBank/DDBJ whole genome shotgun (WGS) entry which is preliminary data.</text>
</comment>
<keyword evidence="2" id="KW-0812">Transmembrane</keyword>
<accession>A0A5S4FG43</accession>
<keyword evidence="2" id="KW-0472">Membrane</keyword>
<evidence type="ECO:0000313" key="3">
    <source>
        <dbReference type="EMBL" id="TMR17361.1"/>
    </source>
</evidence>
<feature type="region of interest" description="Disordered" evidence="1">
    <location>
        <begin position="39"/>
        <end position="68"/>
    </location>
</feature>
<sequence>MLDRYGRERTGLPRWVKLAALVTVVVSLVIVVMAVTGVFSGGGHTPPPHISTGGPAPRTHTPPTGGHQ</sequence>
<evidence type="ECO:0000313" key="4">
    <source>
        <dbReference type="Proteomes" id="UP000309128"/>
    </source>
</evidence>
<protein>
    <submittedName>
        <fullName evidence="3">Uncharacterized protein</fullName>
    </submittedName>
</protein>
<evidence type="ECO:0000256" key="2">
    <source>
        <dbReference type="SAM" id="Phobius"/>
    </source>
</evidence>
<dbReference type="RefSeq" id="WP_138668307.1">
    <property type="nucleotide sequence ID" value="NZ_VCKY01000080.1"/>
</dbReference>
<organism evidence="3 4">
    <name type="scientific">Nonomuraea turkmeniaca</name>
    <dbReference type="NCBI Taxonomy" id="103838"/>
    <lineage>
        <taxon>Bacteria</taxon>
        <taxon>Bacillati</taxon>
        <taxon>Actinomycetota</taxon>
        <taxon>Actinomycetes</taxon>
        <taxon>Streptosporangiales</taxon>
        <taxon>Streptosporangiaceae</taxon>
        <taxon>Nonomuraea</taxon>
    </lineage>
</organism>
<evidence type="ECO:0000256" key="1">
    <source>
        <dbReference type="SAM" id="MobiDB-lite"/>
    </source>
</evidence>
<dbReference type="Proteomes" id="UP000309128">
    <property type="component" value="Unassembled WGS sequence"/>
</dbReference>
<reference evidence="3 4" key="1">
    <citation type="submission" date="2019-05" db="EMBL/GenBank/DDBJ databases">
        <title>Draft genome sequence of Nonomuraea turkmeniaca DSM 43926.</title>
        <authorList>
            <person name="Saricaoglu S."/>
            <person name="Isik K."/>
        </authorList>
    </citation>
    <scope>NUCLEOTIDE SEQUENCE [LARGE SCALE GENOMIC DNA]</scope>
    <source>
        <strain evidence="3 4">DSM 43926</strain>
    </source>
</reference>
<dbReference type="AlphaFoldDB" id="A0A5S4FG43"/>
<keyword evidence="2" id="KW-1133">Transmembrane helix</keyword>
<proteinExistence type="predicted"/>